<dbReference type="AlphaFoldDB" id="A0A074XEN5"/>
<feature type="compositionally biased region" description="Basic and acidic residues" evidence="1">
    <location>
        <begin position="279"/>
        <end position="299"/>
    </location>
</feature>
<evidence type="ECO:0000256" key="1">
    <source>
        <dbReference type="SAM" id="MobiDB-lite"/>
    </source>
</evidence>
<evidence type="ECO:0000313" key="3">
    <source>
        <dbReference type="EMBL" id="KEQ82154.1"/>
    </source>
</evidence>
<gene>
    <name evidence="3" type="ORF">M438DRAFT_347426</name>
</gene>
<dbReference type="RefSeq" id="XP_029758341.1">
    <property type="nucleotide sequence ID" value="XM_029905899.1"/>
</dbReference>
<dbReference type="OrthoDB" id="2289918at2759"/>
<evidence type="ECO:0000313" key="4">
    <source>
        <dbReference type="Proteomes" id="UP000030706"/>
    </source>
</evidence>
<name>A0A074XEN5_AURPU</name>
<dbReference type="STRING" id="1043002.A0A074XEN5"/>
<evidence type="ECO:0000259" key="2">
    <source>
        <dbReference type="Pfam" id="PF13919"/>
    </source>
</evidence>
<feature type="domain" description="ASX DEUBAD" evidence="2">
    <location>
        <begin position="176"/>
        <end position="292"/>
    </location>
</feature>
<accession>A0A074XEN5</accession>
<dbReference type="Proteomes" id="UP000030706">
    <property type="component" value="Unassembled WGS sequence"/>
</dbReference>
<feature type="region of interest" description="Disordered" evidence="1">
    <location>
        <begin position="265"/>
        <end position="330"/>
    </location>
</feature>
<dbReference type="InterPro" id="IPR028020">
    <property type="entry name" value="ASX_DEUBAD_dom"/>
</dbReference>
<dbReference type="GeneID" id="40748205"/>
<protein>
    <recommendedName>
        <fullName evidence="2">ASX DEUBAD domain-containing protein</fullName>
    </recommendedName>
</protein>
<proteinExistence type="predicted"/>
<keyword evidence="4" id="KW-1185">Reference proteome</keyword>
<dbReference type="Pfam" id="PF13919">
    <property type="entry name" value="ASXH"/>
    <property type="match status" value="1"/>
</dbReference>
<dbReference type="HOGENOM" id="CLU_841931_0_0_1"/>
<reference evidence="3 4" key="1">
    <citation type="journal article" date="2014" name="BMC Genomics">
        <title>Genome sequencing of four Aureobasidium pullulans varieties: biotechnological potential, stress tolerance, and description of new species.</title>
        <authorList>
            <person name="Gostin Ar C."/>
            <person name="Ohm R.A."/>
            <person name="Kogej T."/>
            <person name="Sonjak S."/>
            <person name="Turk M."/>
            <person name="Zajc J."/>
            <person name="Zalar P."/>
            <person name="Grube M."/>
            <person name="Sun H."/>
            <person name="Han J."/>
            <person name="Sharma A."/>
            <person name="Chiniquy J."/>
            <person name="Ngan C.Y."/>
            <person name="Lipzen A."/>
            <person name="Barry K."/>
            <person name="Grigoriev I.V."/>
            <person name="Gunde-Cimerman N."/>
        </authorList>
    </citation>
    <scope>NUCLEOTIDE SEQUENCE [LARGE SCALE GENOMIC DNA]</scope>
    <source>
        <strain evidence="3 4">EXF-150</strain>
    </source>
</reference>
<organism evidence="3 4">
    <name type="scientific">Aureobasidium pullulans EXF-150</name>
    <dbReference type="NCBI Taxonomy" id="1043002"/>
    <lineage>
        <taxon>Eukaryota</taxon>
        <taxon>Fungi</taxon>
        <taxon>Dikarya</taxon>
        <taxon>Ascomycota</taxon>
        <taxon>Pezizomycotina</taxon>
        <taxon>Dothideomycetes</taxon>
        <taxon>Dothideomycetidae</taxon>
        <taxon>Dothideales</taxon>
        <taxon>Saccotheciaceae</taxon>
        <taxon>Aureobasidium</taxon>
    </lineage>
</organism>
<sequence>MMTVRGRRRRASRVCVEIRFPGSVVVSVKIQDARLRFKADRPNCFNLSLAYTSESSPHLAIAIMDSKHPDPSHQQRVAAFFARGDPFKFREPIHTRSSHQPQRIPLRIRRNQQLPNLKVTEELDIKTQPVHETVRDFIWRIFFSRPTPVSAEQEQEYFQLITIKHLYNIVVDNMSDRLITQANSRLTKTNVVKLLTKEEAWSSLDLETRQELYSMLPRSLNGNEVAHDPEVHPLKTGFAKYIKHFIYEWEQDLAAGRNTAKWQREAKQATGNRAAGVYDDPKEKEREEYWGQKYDPEHFKGHRPVAATSNDPVTPDETAEEGDTPTAMEQ</sequence>
<dbReference type="EMBL" id="KL584988">
    <property type="protein sequence ID" value="KEQ82154.1"/>
    <property type="molecule type" value="Genomic_DNA"/>
</dbReference>